<proteinExistence type="inferred from homology"/>
<dbReference type="HOGENOM" id="CLU_027534_2_1_1"/>
<dbReference type="PIRSF" id="PIRSF037350">
    <property type="entry name" value="Mtase_ZK1128_prd"/>
    <property type="match status" value="1"/>
</dbReference>
<name>A0A0C9V057_SPHS4</name>
<dbReference type="SUPFAM" id="SSF53335">
    <property type="entry name" value="S-adenosyl-L-methionine-dependent methyltransferases"/>
    <property type="match status" value="1"/>
</dbReference>
<dbReference type="InterPro" id="IPR017182">
    <property type="entry name" value="METTL16/PsiM"/>
</dbReference>
<comment type="similarity">
    <text evidence="1">Belongs to the methyltransferase superfamily. METTL16/RlmF family.</text>
</comment>
<evidence type="ECO:0000256" key="5">
    <source>
        <dbReference type="PIRSR" id="PIRSR037350-1"/>
    </source>
</evidence>
<evidence type="ECO:0000313" key="7">
    <source>
        <dbReference type="Proteomes" id="UP000054279"/>
    </source>
</evidence>
<dbReference type="InterPro" id="IPR010286">
    <property type="entry name" value="METTL16/RlmF"/>
</dbReference>
<feature type="binding site" evidence="5">
    <location>
        <position position="146"/>
    </location>
    <ligand>
        <name>S-adenosyl-L-methionine</name>
        <dbReference type="ChEBI" id="CHEBI:59789"/>
    </ligand>
</feature>
<feature type="binding site" evidence="5">
    <location>
        <position position="65"/>
    </location>
    <ligand>
        <name>S-adenosyl-L-methionine</name>
        <dbReference type="ChEBI" id="CHEBI:59789"/>
    </ligand>
</feature>
<evidence type="ECO:0000256" key="4">
    <source>
        <dbReference type="ARBA" id="ARBA00022691"/>
    </source>
</evidence>
<dbReference type="GO" id="GO:0005634">
    <property type="term" value="C:nucleus"/>
    <property type="evidence" value="ECO:0007669"/>
    <property type="project" value="TreeGrafter"/>
</dbReference>
<dbReference type="OrthoDB" id="514248at2759"/>
<keyword evidence="3" id="KW-0808">Transferase</keyword>
<evidence type="ECO:0000256" key="2">
    <source>
        <dbReference type="ARBA" id="ARBA00022603"/>
    </source>
</evidence>
<dbReference type="CDD" id="cd02440">
    <property type="entry name" value="AdoMet_MTases"/>
    <property type="match status" value="1"/>
</dbReference>
<organism evidence="6 7">
    <name type="scientific">Sphaerobolus stellatus (strain SS14)</name>
    <dbReference type="NCBI Taxonomy" id="990650"/>
    <lineage>
        <taxon>Eukaryota</taxon>
        <taxon>Fungi</taxon>
        <taxon>Dikarya</taxon>
        <taxon>Basidiomycota</taxon>
        <taxon>Agaricomycotina</taxon>
        <taxon>Agaricomycetes</taxon>
        <taxon>Phallomycetidae</taxon>
        <taxon>Geastrales</taxon>
        <taxon>Sphaerobolaceae</taxon>
        <taxon>Sphaerobolus</taxon>
    </lineage>
</organism>
<dbReference type="InterPro" id="IPR029063">
    <property type="entry name" value="SAM-dependent_MTases_sf"/>
</dbReference>
<evidence type="ECO:0008006" key="8">
    <source>
        <dbReference type="Google" id="ProtNLM"/>
    </source>
</evidence>
<reference evidence="6 7" key="1">
    <citation type="submission" date="2014-06" db="EMBL/GenBank/DDBJ databases">
        <title>Evolutionary Origins and Diversification of the Mycorrhizal Mutualists.</title>
        <authorList>
            <consortium name="DOE Joint Genome Institute"/>
            <consortium name="Mycorrhizal Genomics Consortium"/>
            <person name="Kohler A."/>
            <person name="Kuo A."/>
            <person name="Nagy L.G."/>
            <person name="Floudas D."/>
            <person name="Copeland A."/>
            <person name="Barry K.W."/>
            <person name="Cichocki N."/>
            <person name="Veneault-Fourrey C."/>
            <person name="LaButti K."/>
            <person name="Lindquist E.A."/>
            <person name="Lipzen A."/>
            <person name="Lundell T."/>
            <person name="Morin E."/>
            <person name="Murat C."/>
            <person name="Riley R."/>
            <person name="Ohm R."/>
            <person name="Sun H."/>
            <person name="Tunlid A."/>
            <person name="Henrissat B."/>
            <person name="Grigoriev I.V."/>
            <person name="Hibbett D.S."/>
            <person name="Martin F."/>
        </authorList>
    </citation>
    <scope>NUCLEOTIDE SEQUENCE [LARGE SCALE GENOMIC DNA]</scope>
    <source>
        <strain evidence="6 7">SS14</strain>
    </source>
</reference>
<dbReference type="GO" id="GO:0008168">
    <property type="term" value="F:methyltransferase activity"/>
    <property type="evidence" value="ECO:0007669"/>
    <property type="project" value="UniProtKB-KW"/>
</dbReference>
<feature type="binding site" evidence="5">
    <location>
        <position position="36"/>
    </location>
    <ligand>
        <name>S-adenosyl-L-methionine</name>
        <dbReference type="ChEBI" id="CHEBI:59789"/>
    </ligand>
</feature>
<protein>
    <recommendedName>
        <fullName evidence="8">U6 small nuclear RNA (adenine-(43)-N(6))-methyltransferase</fullName>
    </recommendedName>
</protein>
<keyword evidence="4 5" id="KW-0949">S-adenosyl-L-methionine</keyword>
<keyword evidence="7" id="KW-1185">Reference proteome</keyword>
<evidence type="ECO:0000313" key="6">
    <source>
        <dbReference type="EMBL" id="KIJ34967.1"/>
    </source>
</evidence>
<feature type="binding site" evidence="5">
    <location>
        <position position="91"/>
    </location>
    <ligand>
        <name>S-adenosyl-L-methionine</name>
        <dbReference type="ChEBI" id="CHEBI:59789"/>
    </ligand>
</feature>
<gene>
    <name evidence="6" type="ORF">M422DRAFT_181480</name>
</gene>
<dbReference type="PANTHER" id="PTHR13393">
    <property type="entry name" value="SAM-DEPENDENT METHYLTRANSFERASE"/>
    <property type="match status" value="1"/>
</dbReference>
<dbReference type="Pfam" id="PF05971">
    <property type="entry name" value="Methyltransf_10"/>
    <property type="match status" value="1"/>
</dbReference>
<dbReference type="PANTHER" id="PTHR13393:SF0">
    <property type="entry name" value="RNA N6-ADENOSINE-METHYLTRANSFERASE METTL16"/>
    <property type="match status" value="1"/>
</dbReference>
<evidence type="ECO:0000256" key="1">
    <source>
        <dbReference type="ARBA" id="ARBA00005878"/>
    </source>
</evidence>
<accession>A0A0C9V057</accession>
<sequence>MITASNRLLTQALLKRDFNLTLSIPDGRLCPPVPNRLNYVLWIQDILFPFHRNVPKEPICGLDIGTGASAIYPLLACSLPNAERWTFVGTEIDALSAQYAVQNVTANHLEPKITIQHVSRSATDESCVILIPFNDPKARFDFTMCNPPFYGSAEEIAESAEMKNLPPNSVCTGAETEMITLGGEKAFVLQMIHDSMRDNVRTRWFTSMVGKLSTIGEIVQHLRALKIENYALTQFVQGTTRRWAIAWSFGIDRLPDVSGSFHLSIPYMT</sequence>
<evidence type="ECO:0000256" key="3">
    <source>
        <dbReference type="ARBA" id="ARBA00022679"/>
    </source>
</evidence>
<dbReference type="Gene3D" id="3.40.50.150">
    <property type="entry name" value="Vaccinia Virus protein VP39"/>
    <property type="match status" value="1"/>
</dbReference>
<dbReference type="Proteomes" id="UP000054279">
    <property type="component" value="Unassembled WGS sequence"/>
</dbReference>
<keyword evidence="2" id="KW-0489">Methyltransferase</keyword>
<dbReference type="EMBL" id="KN837194">
    <property type="protein sequence ID" value="KIJ34967.1"/>
    <property type="molecule type" value="Genomic_DNA"/>
</dbReference>
<dbReference type="GO" id="GO:0070475">
    <property type="term" value="P:rRNA base methylation"/>
    <property type="evidence" value="ECO:0007669"/>
    <property type="project" value="TreeGrafter"/>
</dbReference>
<dbReference type="AlphaFoldDB" id="A0A0C9V057"/>